<dbReference type="STRING" id="1123755.SAMN05444714_3208"/>
<dbReference type="RefSeq" id="WP_090210585.1">
    <property type="nucleotide sequence ID" value="NZ_FOZM01000004.1"/>
</dbReference>
<dbReference type="OrthoDB" id="7857877at2"/>
<reference evidence="1 2" key="1">
    <citation type="submission" date="2016-10" db="EMBL/GenBank/DDBJ databases">
        <authorList>
            <person name="de Groot N.N."/>
        </authorList>
    </citation>
    <scope>NUCLEOTIDE SEQUENCE [LARGE SCALE GENOMIC DNA]</scope>
    <source>
        <strain evidence="1 2">DSM 29433</strain>
    </source>
</reference>
<gene>
    <name evidence="1" type="ORF">SAMN05444714_3208</name>
</gene>
<dbReference type="AlphaFoldDB" id="A0A1I6N353"/>
<protein>
    <recommendedName>
        <fullName evidence="3">Roadblock/LAMTOR2 domain-containing protein</fullName>
    </recommendedName>
</protein>
<proteinExistence type="predicted"/>
<sequence length="119" mass="12580">MVVDELNTLRDSVSGCQMVAFADLSAHMILVTDSKTSHPREVLDDLCDEAATLLGRRGVPALGETPSNTAVWATQASLRVFLRAPGEPNDVLCCVCAPNVNVGRLVAKASACLDRISNG</sequence>
<name>A0A1I6N353_9RHOB</name>
<dbReference type="EMBL" id="FOZM01000004">
    <property type="protein sequence ID" value="SFS22228.1"/>
    <property type="molecule type" value="Genomic_DNA"/>
</dbReference>
<dbReference type="Proteomes" id="UP000198926">
    <property type="component" value="Unassembled WGS sequence"/>
</dbReference>
<evidence type="ECO:0008006" key="3">
    <source>
        <dbReference type="Google" id="ProtNLM"/>
    </source>
</evidence>
<evidence type="ECO:0000313" key="1">
    <source>
        <dbReference type="EMBL" id="SFS22228.1"/>
    </source>
</evidence>
<organism evidence="1 2">
    <name type="scientific">Yoonia litorea</name>
    <dbReference type="NCBI Taxonomy" id="1123755"/>
    <lineage>
        <taxon>Bacteria</taxon>
        <taxon>Pseudomonadati</taxon>
        <taxon>Pseudomonadota</taxon>
        <taxon>Alphaproteobacteria</taxon>
        <taxon>Rhodobacterales</taxon>
        <taxon>Paracoccaceae</taxon>
        <taxon>Yoonia</taxon>
    </lineage>
</organism>
<evidence type="ECO:0000313" key="2">
    <source>
        <dbReference type="Proteomes" id="UP000198926"/>
    </source>
</evidence>
<accession>A0A1I6N353</accession>
<keyword evidence="2" id="KW-1185">Reference proteome</keyword>